<organism evidence="14 15">
    <name type="scientific">Acaromyces ingoldii</name>
    <dbReference type="NCBI Taxonomy" id="215250"/>
    <lineage>
        <taxon>Eukaryota</taxon>
        <taxon>Fungi</taxon>
        <taxon>Dikarya</taxon>
        <taxon>Basidiomycota</taxon>
        <taxon>Ustilaginomycotina</taxon>
        <taxon>Exobasidiomycetes</taxon>
        <taxon>Exobasidiales</taxon>
        <taxon>Cryptobasidiaceae</taxon>
        <taxon>Acaromyces</taxon>
    </lineage>
</organism>
<evidence type="ECO:0000256" key="2">
    <source>
        <dbReference type="ARBA" id="ARBA00004370"/>
    </source>
</evidence>
<keyword evidence="10" id="KW-0503">Monooxygenase</keyword>
<dbReference type="GO" id="GO:0016705">
    <property type="term" value="F:oxidoreductase activity, acting on paired donors, with incorporation or reduction of molecular oxygen"/>
    <property type="evidence" value="ECO:0007669"/>
    <property type="project" value="InterPro"/>
</dbReference>
<dbReference type="STRING" id="215250.A0A316YP17"/>
<comment type="subcellular location">
    <subcellularLocation>
        <location evidence="2">Membrane</location>
    </subcellularLocation>
</comment>
<keyword evidence="4 12" id="KW-0349">Heme</keyword>
<feature type="transmembrane region" description="Helical" evidence="13">
    <location>
        <begin position="12"/>
        <end position="33"/>
    </location>
</feature>
<dbReference type="GO" id="GO:0016020">
    <property type="term" value="C:membrane"/>
    <property type="evidence" value="ECO:0007669"/>
    <property type="project" value="UniProtKB-SubCell"/>
</dbReference>
<dbReference type="CDD" id="cd11041">
    <property type="entry name" value="CYP503A1-like"/>
    <property type="match status" value="1"/>
</dbReference>
<dbReference type="InParanoid" id="A0A316YP17"/>
<keyword evidence="6 12" id="KW-0479">Metal-binding</keyword>
<evidence type="ECO:0000313" key="15">
    <source>
        <dbReference type="Proteomes" id="UP000245768"/>
    </source>
</evidence>
<comment type="similarity">
    <text evidence="3">Belongs to the cytochrome P450 family.</text>
</comment>
<keyword evidence="15" id="KW-1185">Reference proteome</keyword>
<proteinExistence type="inferred from homology"/>
<comment type="cofactor">
    <cofactor evidence="1 12">
        <name>heme</name>
        <dbReference type="ChEBI" id="CHEBI:30413"/>
    </cofactor>
</comment>
<evidence type="ECO:0000256" key="1">
    <source>
        <dbReference type="ARBA" id="ARBA00001971"/>
    </source>
</evidence>
<feature type="transmembrane region" description="Helical" evidence="13">
    <location>
        <begin position="322"/>
        <end position="343"/>
    </location>
</feature>
<dbReference type="SUPFAM" id="SSF48264">
    <property type="entry name" value="Cytochrome P450"/>
    <property type="match status" value="1"/>
</dbReference>
<feature type="binding site" description="axial binding residue" evidence="12">
    <location>
        <position position="547"/>
    </location>
    <ligand>
        <name>heme</name>
        <dbReference type="ChEBI" id="CHEBI:30413"/>
    </ligand>
    <ligandPart>
        <name>Fe</name>
        <dbReference type="ChEBI" id="CHEBI:18248"/>
    </ligandPart>
</feature>
<evidence type="ECO:0000256" key="4">
    <source>
        <dbReference type="ARBA" id="ARBA00022617"/>
    </source>
</evidence>
<dbReference type="PRINTS" id="PR00465">
    <property type="entry name" value="EP450IV"/>
</dbReference>
<dbReference type="AlphaFoldDB" id="A0A316YP17"/>
<gene>
    <name evidence="14" type="ORF">FA10DRAFT_267209</name>
</gene>
<keyword evidence="5 13" id="KW-0812">Transmembrane</keyword>
<evidence type="ECO:0000256" key="11">
    <source>
        <dbReference type="ARBA" id="ARBA00023136"/>
    </source>
</evidence>
<evidence type="ECO:0000256" key="10">
    <source>
        <dbReference type="ARBA" id="ARBA00023033"/>
    </source>
</evidence>
<dbReference type="InterPro" id="IPR002403">
    <property type="entry name" value="Cyt_P450_E_grp-IV"/>
</dbReference>
<keyword evidence="8" id="KW-0560">Oxidoreductase</keyword>
<evidence type="ECO:0000313" key="14">
    <source>
        <dbReference type="EMBL" id="PWN90776.1"/>
    </source>
</evidence>
<dbReference type="GeneID" id="37043733"/>
<evidence type="ECO:0000256" key="8">
    <source>
        <dbReference type="ARBA" id="ARBA00023002"/>
    </source>
</evidence>
<protein>
    <submittedName>
        <fullName evidence="14">Cytochrome P450</fullName>
    </submittedName>
</protein>
<dbReference type="Gene3D" id="1.10.630.10">
    <property type="entry name" value="Cytochrome P450"/>
    <property type="match status" value="1"/>
</dbReference>
<evidence type="ECO:0000256" key="13">
    <source>
        <dbReference type="SAM" id="Phobius"/>
    </source>
</evidence>
<evidence type="ECO:0000256" key="3">
    <source>
        <dbReference type="ARBA" id="ARBA00010617"/>
    </source>
</evidence>
<dbReference type="Pfam" id="PF00067">
    <property type="entry name" value="p450"/>
    <property type="match status" value="1"/>
</dbReference>
<name>A0A316YP17_9BASI</name>
<evidence type="ECO:0000256" key="6">
    <source>
        <dbReference type="ARBA" id="ARBA00022723"/>
    </source>
</evidence>
<dbReference type="PANTHER" id="PTHR46206:SF5">
    <property type="entry name" value="P450, PUTATIVE (EUROFUNG)-RELATED"/>
    <property type="match status" value="1"/>
</dbReference>
<dbReference type="GO" id="GO:0005506">
    <property type="term" value="F:iron ion binding"/>
    <property type="evidence" value="ECO:0007669"/>
    <property type="project" value="InterPro"/>
</dbReference>
<evidence type="ECO:0000256" key="12">
    <source>
        <dbReference type="PIRSR" id="PIRSR602403-1"/>
    </source>
</evidence>
<evidence type="ECO:0000256" key="7">
    <source>
        <dbReference type="ARBA" id="ARBA00022989"/>
    </source>
</evidence>
<dbReference type="GO" id="GO:0004497">
    <property type="term" value="F:monooxygenase activity"/>
    <property type="evidence" value="ECO:0007669"/>
    <property type="project" value="UniProtKB-KW"/>
</dbReference>
<keyword evidence="9 12" id="KW-0408">Iron</keyword>
<dbReference type="RefSeq" id="XP_025377974.1">
    <property type="nucleotide sequence ID" value="XM_025521817.1"/>
</dbReference>
<sequence length="600" mass="67065">MGASRHPPSGASVAHSAIYLAASLPSLYAIYLLPSHIMLSIFASAQAATTNPATSSRQRLSSLATGLGHSLDSANVFPTLQSSSSLSPELVATCTLAAIFLLTTVVWRFVGPASFFDQFRSKGKKQKNKHALPTPPIVRIPREIQLSEAGHAAYNRALDEHGDVVIIPRHGRMEYVVDHHHVRDVLTDANSYSFEKAVTNMLHMEFMLWFKNGTFVQELDKLVQDGVTPRLRAVVEKIAPVFSQEAQDVFAKQGGGDSIDQVEIPDMYEWIHHSIARAMVILILGEQYLDEDMTKRFMDVVVAVANLSGIYENTRGWRYLPWLWSLKTTLGAIFLTVVPRFFFGILPRMYANKDNHLNHGVDVENDEYAPFFDLLAAKHRDRKTGRLSFLNFVWCAVVCLGIIFASIHQTAVVAAWCVMNLAKRTEYQAEIRAEIESCLEQDADGNRQLTVESLRRAEKLDSFIRETMRTKGDVFAPVRFTVRDVRVGKYIIPKGALVAPYVKRAHEHADNYGDQGKIFDGRRWVGERPAVQGSHDFISFGLGRWACPGRHLAVAELKMVVATLFDAYDVTLKDGHFEAADPMNATSVAPAGIVQLRKRR</sequence>
<evidence type="ECO:0000256" key="5">
    <source>
        <dbReference type="ARBA" id="ARBA00022692"/>
    </source>
</evidence>
<keyword evidence="11 13" id="KW-0472">Membrane</keyword>
<dbReference type="PANTHER" id="PTHR46206">
    <property type="entry name" value="CYTOCHROME P450"/>
    <property type="match status" value="1"/>
</dbReference>
<dbReference type="EMBL" id="KZ819636">
    <property type="protein sequence ID" value="PWN90776.1"/>
    <property type="molecule type" value="Genomic_DNA"/>
</dbReference>
<feature type="transmembrane region" description="Helical" evidence="13">
    <location>
        <begin position="387"/>
        <end position="407"/>
    </location>
</feature>
<dbReference type="InterPro" id="IPR036396">
    <property type="entry name" value="Cyt_P450_sf"/>
</dbReference>
<reference evidence="14" key="1">
    <citation type="journal article" date="2018" name="Mol. Biol. Evol.">
        <title>Broad Genomic Sampling Reveals a Smut Pathogenic Ancestry of the Fungal Clade Ustilaginomycotina.</title>
        <authorList>
            <person name="Kijpornyongpan T."/>
            <person name="Mondo S.J."/>
            <person name="Barry K."/>
            <person name="Sandor L."/>
            <person name="Lee J."/>
            <person name="Lipzen A."/>
            <person name="Pangilinan J."/>
            <person name="LaButti K."/>
            <person name="Hainaut M."/>
            <person name="Henrissat B."/>
            <person name="Grigoriev I.V."/>
            <person name="Spatafora J.W."/>
            <person name="Aime M.C."/>
        </authorList>
    </citation>
    <scope>NUCLEOTIDE SEQUENCE [LARGE SCALE GENOMIC DNA]</scope>
    <source>
        <strain evidence="14">MCA 4198</strain>
    </source>
</reference>
<evidence type="ECO:0000256" key="9">
    <source>
        <dbReference type="ARBA" id="ARBA00023004"/>
    </source>
</evidence>
<dbReference type="GO" id="GO:0020037">
    <property type="term" value="F:heme binding"/>
    <property type="evidence" value="ECO:0007669"/>
    <property type="project" value="InterPro"/>
</dbReference>
<dbReference type="OrthoDB" id="1844152at2759"/>
<dbReference type="InterPro" id="IPR001128">
    <property type="entry name" value="Cyt_P450"/>
</dbReference>
<accession>A0A316YP17</accession>
<dbReference type="Proteomes" id="UP000245768">
    <property type="component" value="Unassembled WGS sequence"/>
</dbReference>
<keyword evidence="7 13" id="KW-1133">Transmembrane helix</keyword>